<dbReference type="SUPFAM" id="SSF51905">
    <property type="entry name" value="FAD/NAD(P)-binding domain"/>
    <property type="match status" value="1"/>
</dbReference>
<comment type="caution">
    <text evidence="6">The sequence shown here is derived from an EMBL/GenBank/DDBJ whole genome shotgun (WGS) entry which is preliminary data.</text>
</comment>
<organism evidence="6 7">
    <name type="scientific">Aspergillus awamori</name>
    <name type="common">Black koji mold</name>
    <dbReference type="NCBI Taxonomy" id="105351"/>
    <lineage>
        <taxon>Eukaryota</taxon>
        <taxon>Fungi</taxon>
        <taxon>Dikarya</taxon>
        <taxon>Ascomycota</taxon>
        <taxon>Pezizomycotina</taxon>
        <taxon>Eurotiomycetes</taxon>
        <taxon>Eurotiomycetidae</taxon>
        <taxon>Eurotiales</taxon>
        <taxon>Aspergillaceae</taxon>
        <taxon>Aspergillus</taxon>
    </lineage>
</organism>
<evidence type="ECO:0000256" key="3">
    <source>
        <dbReference type="SAM" id="SignalP"/>
    </source>
</evidence>
<dbReference type="Gene3D" id="3.30.560.10">
    <property type="entry name" value="Glucose Oxidase, domain 3"/>
    <property type="match status" value="1"/>
</dbReference>
<proteinExistence type="inferred from homology"/>
<dbReference type="GO" id="GO:0050660">
    <property type="term" value="F:flavin adenine dinucleotide binding"/>
    <property type="evidence" value="ECO:0007669"/>
    <property type="project" value="InterPro"/>
</dbReference>
<feature type="signal peptide" evidence="3">
    <location>
        <begin position="1"/>
        <end position="20"/>
    </location>
</feature>
<comment type="similarity">
    <text evidence="1">Belongs to the GMC oxidoreductase family.</text>
</comment>
<dbReference type="GO" id="GO:0044550">
    <property type="term" value="P:secondary metabolite biosynthetic process"/>
    <property type="evidence" value="ECO:0007669"/>
    <property type="project" value="TreeGrafter"/>
</dbReference>
<evidence type="ECO:0000256" key="2">
    <source>
        <dbReference type="ARBA" id="ARBA00023180"/>
    </source>
</evidence>
<dbReference type="GO" id="GO:0016614">
    <property type="term" value="F:oxidoreductase activity, acting on CH-OH group of donors"/>
    <property type="evidence" value="ECO:0007669"/>
    <property type="project" value="InterPro"/>
</dbReference>
<evidence type="ECO:0000256" key="1">
    <source>
        <dbReference type="ARBA" id="ARBA00010790"/>
    </source>
</evidence>
<dbReference type="Proteomes" id="UP000286921">
    <property type="component" value="Unassembled WGS sequence"/>
</dbReference>
<dbReference type="InterPro" id="IPR000172">
    <property type="entry name" value="GMC_OxRdtase_N"/>
</dbReference>
<evidence type="ECO:0000313" key="7">
    <source>
        <dbReference type="Proteomes" id="UP000286921"/>
    </source>
</evidence>
<dbReference type="AlphaFoldDB" id="A0A401KUM5"/>
<feature type="domain" description="Glucose-methanol-choline oxidoreductase C-terminal" evidence="5">
    <location>
        <begin position="474"/>
        <end position="608"/>
    </location>
</feature>
<dbReference type="Pfam" id="PF00732">
    <property type="entry name" value="GMC_oxred_N"/>
    <property type="match status" value="1"/>
</dbReference>
<dbReference type="Gene3D" id="3.50.50.60">
    <property type="entry name" value="FAD/NAD(P)-binding domain"/>
    <property type="match status" value="1"/>
</dbReference>
<gene>
    <name evidence="6" type="ORF">AAWM_05867</name>
</gene>
<accession>A0A401KUM5</accession>
<keyword evidence="2" id="KW-0325">Glycoprotein</keyword>
<reference evidence="6 7" key="1">
    <citation type="submission" date="2016-09" db="EMBL/GenBank/DDBJ databases">
        <title>Aspergillus awamori IFM 58123T.</title>
        <authorList>
            <person name="Kusuya Y."/>
            <person name="Shimizu M."/>
            <person name="Takahashi H."/>
            <person name="Yaguchi T."/>
        </authorList>
    </citation>
    <scope>NUCLEOTIDE SEQUENCE [LARGE SCALE GENOMIC DNA]</scope>
    <source>
        <strain evidence="6 7">IFM 58123</strain>
    </source>
</reference>
<dbReference type="InterPro" id="IPR012132">
    <property type="entry name" value="GMC_OxRdtase"/>
</dbReference>
<dbReference type="STRING" id="105351.A0A401KUM5"/>
<dbReference type="SUPFAM" id="SSF54373">
    <property type="entry name" value="FAD-linked reductases, C-terminal domain"/>
    <property type="match status" value="1"/>
</dbReference>
<name>A0A401KUM5_ASPAW</name>
<feature type="chain" id="PRO_5018999285" evidence="3">
    <location>
        <begin position="21"/>
        <end position="673"/>
    </location>
</feature>
<dbReference type="PANTHER" id="PTHR11552:SF138">
    <property type="entry name" value="DEHYDROGENASE PKFF-RELATED"/>
    <property type="match status" value="1"/>
</dbReference>
<dbReference type="InterPro" id="IPR007867">
    <property type="entry name" value="GMC_OxRtase_C"/>
</dbReference>
<keyword evidence="3" id="KW-0732">Signal</keyword>
<keyword evidence="7" id="KW-1185">Reference proteome</keyword>
<dbReference type="PANTHER" id="PTHR11552">
    <property type="entry name" value="GLUCOSE-METHANOL-CHOLINE GMC OXIDOREDUCTASE"/>
    <property type="match status" value="1"/>
</dbReference>
<evidence type="ECO:0000259" key="4">
    <source>
        <dbReference type="Pfam" id="PF00732"/>
    </source>
</evidence>
<protein>
    <submittedName>
        <fullName evidence="6">Versicolorin B synthase</fullName>
    </submittedName>
</protein>
<dbReference type="PIRSF" id="PIRSF000137">
    <property type="entry name" value="Alcohol_oxidase"/>
    <property type="match status" value="1"/>
</dbReference>
<dbReference type="Pfam" id="PF05199">
    <property type="entry name" value="GMC_oxred_C"/>
    <property type="match status" value="1"/>
</dbReference>
<feature type="domain" description="Glucose-methanol-choline oxidoreductase N-terminal" evidence="4">
    <location>
        <begin position="50"/>
        <end position="371"/>
    </location>
</feature>
<dbReference type="EMBL" id="BDHI01000014">
    <property type="protein sequence ID" value="GCB22982.1"/>
    <property type="molecule type" value="Genomic_DNA"/>
</dbReference>
<dbReference type="InterPro" id="IPR036188">
    <property type="entry name" value="FAD/NAD-bd_sf"/>
</dbReference>
<evidence type="ECO:0000259" key="5">
    <source>
        <dbReference type="Pfam" id="PF05199"/>
    </source>
</evidence>
<sequence>MLFHRWSLALVSLCLGSAVGSPYVYHRRPQLQQYLGSETSQDPPAPTDAYDYVVVGGGVTGLIAAARLADASYSVAIVESGGYPEDTTGNLTEVPAYDELWDSPPNHPVRDDSEYWWEVPVPATPESEARTLNFTGGKMIGGSHAYSYFGYLEPTVGAMQKWADEVGDQSWTYPNTKKYFDKAVSFTPPNATTRLANATPEYDTSRTGSGPLEVTYPRWAHPFNTWVAKACDALGLSHTRSFANGELLGSSWILATINSTDGTRATTWTAYHKSQPPKKKLDIFTYTLGKKILFEGKTATGVSVTRKSPKSDAESFTIKAKNEVLLAGGGVLSPQLLMVSGVGPADQLEEMGITPVLERSGVGLNFHDHIVFPVVYKVKTPTTSILQDDATRWYYEELFRTNVTGMLTNHGPDFGIVVDIPPDLRNFSQATKDHLATMPKDWPDLVIFSGPLGQNLPKDGNYATLQGIPMAALSTGKITLASADMDDKPNVIPNWLTSQVDVEIAIASLKFLRRVFENPAMAEIIDGDEVSPGPEAVTWPELEGAIRSGFRSMHHPVGTLRMGRTDDPDAVVDSEGNVIGLDNVRVVDTSGFPFMPPGSPLPVAFMFAEKITDNIINGQKQKGHGGKGLLWGIHIYDVELAELHNHEPVLRHAIEKIPKLIQLHVVTAPNVVA</sequence>
<evidence type="ECO:0000313" key="6">
    <source>
        <dbReference type="EMBL" id="GCB22982.1"/>
    </source>
</evidence>